<evidence type="ECO:0000313" key="2">
    <source>
        <dbReference type="Proteomes" id="UP000236630"/>
    </source>
</evidence>
<reference evidence="1 2" key="1">
    <citation type="journal article" date="2017" name="Front. Genet.">
        <title>Draft sequencing of the heterozygous diploid genome of Satsuma (Citrus unshiu Marc.) using a hybrid assembly approach.</title>
        <authorList>
            <person name="Shimizu T."/>
            <person name="Tanizawa Y."/>
            <person name="Mochizuki T."/>
            <person name="Nagasaki H."/>
            <person name="Yoshioka T."/>
            <person name="Toyoda A."/>
            <person name="Fujiyama A."/>
            <person name="Kaminuma E."/>
            <person name="Nakamura Y."/>
        </authorList>
    </citation>
    <scope>NUCLEOTIDE SEQUENCE [LARGE SCALE GENOMIC DNA]</scope>
    <source>
        <strain evidence="2">cv. Miyagawa wase</strain>
    </source>
</reference>
<gene>
    <name evidence="1" type="ORF">CUMW_060550</name>
</gene>
<name>A0A2H5NNF1_CITUN</name>
<dbReference type="EMBL" id="BDQV01000014">
    <property type="protein sequence ID" value="GAY41577.1"/>
    <property type="molecule type" value="Genomic_DNA"/>
</dbReference>
<dbReference type="AlphaFoldDB" id="A0A2H5NNF1"/>
<protein>
    <submittedName>
        <fullName evidence="1">Uncharacterized protein</fullName>
    </submittedName>
</protein>
<dbReference type="Proteomes" id="UP000236630">
    <property type="component" value="Unassembled WGS sequence"/>
</dbReference>
<accession>A0A2H5NNF1</accession>
<keyword evidence="2" id="KW-1185">Reference proteome</keyword>
<proteinExistence type="predicted"/>
<sequence>MGMECCKLLCMELNSIGTLQNTNSSVVGKGGSSKVVSLGSSASSMMQQVSSKESDAVGFFSFTASDPSFISSCFSMNSRVVQRHRFYFPPFPELACASCFMENYTS</sequence>
<evidence type="ECO:0000313" key="1">
    <source>
        <dbReference type="EMBL" id="GAY41577.1"/>
    </source>
</evidence>
<comment type="caution">
    <text evidence="1">The sequence shown here is derived from an EMBL/GenBank/DDBJ whole genome shotgun (WGS) entry which is preliminary data.</text>
</comment>
<organism evidence="1 2">
    <name type="scientific">Citrus unshiu</name>
    <name type="common">Satsuma mandarin</name>
    <name type="synonym">Citrus nobilis var. unshiu</name>
    <dbReference type="NCBI Taxonomy" id="55188"/>
    <lineage>
        <taxon>Eukaryota</taxon>
        <taxon>Viridiplantae</taxon>
        <taxon>Streptophyta</taxon>
        <taxon>Embryophyta</taxon>
        <taxon>Tracheophyta</taxon>
        <taxon>Spermatophyta</taxon>
        <taxon>Magnoliopsida</taxon>
        <taxon>eudicotyledons</taxon>
        <taxon>Gunneridae</taxon>
        <taxon>Pentapetalae</taxon>
        <taxon>rosids</taxon>
        <taxon>malvids</taxon>
        <taxon>Sapindales</taxon>
        <taxon>Rutaceae</taxon>
        <taxon>Aurantioideae</taxon>
        <taxon>Citrus</taxon>
    </lineage>
</organism>